<proteinExistence type="predicted"/>
<comment type="caution">
    <text evidence="1">The sequence shown here is derived from an EMBL/GenBank/DDBJ whole genome shotgun (WGS) entry which is preliminary data.</text>
</comment>
<dbReference type="Proteomes" id="UP000245119">
    <property type="component" value="Linkage Group LG1"/>
</dbReference>
<organism evidence="1 2">
    <name type="scientific">Pomacea canaliculata</name>
    <name type="common">Golden apple snail</name>
    <dbReference type="NCBI Taxonomy" id="400727"/>
    <lineage>
        <taxon>Eukaryota</taxon>
        <taxon>Metazoa</taxon>
        <taxon>Spiralia</taxon>
        <taxon>Lophotrochozoa</taxon>
        <taxon>Mollusca</taxon>
        <taxon>Gastropoda</taxon>
        <taxon>Caenogastropoda</taxon>
        <taxon>Architaenioglossa</taxon>
        <taxon>Ampullarioidea</taxon>
        <taxon>Ampullariidae</taxon>
        <taxon>Pomacea</taxon>
    </lineage>
</organism>
<gene>
    <name evidence="1" type="ORF">C0Q70_01809</name>
</gene>
<keyword evidence="2" id="KW-1185">Reference proteome</keyword>
<protein>
    <submittedName>
        <fullName evidence="1">Uncharacterized protein</fullName>
    </submittedName>
</protein>
<evidence type="ECO:0000313" key="1">
    <source>
        <dbReference type="EMBL" id="PVD39181.1"/>
    </source>
</evidence>
<dbReference type="EMBL" id="PZQS01000001">
    <property type="protein sequence ID" value="PVD39181.1"/>
    <property type="molecule type" value="Genomic_DNA"/>
</dbReference>
<name>A0A2T7Q0I1_POMCA</name>
<accession>A0A2T7Q0I1</accession>
<evidence type="ECO:0000313" key="2">
    <source>
        <dbReference type="Proteomes" id="UP000245119"/>
    </source>
</evidence>
<reference evidence="1 2" key="1">
    <citation type="submission" date="2018-04" db="EMBL/GenBank/DDBJ databases">
        <title>The genome of golden apple snail Pomacea canaliculata provides insight into stress tolerance and invasive adaptation.</title>
        <authorList>
            <person name="Liu C."/>
            <person name="Liu B."/>
            <person name="Ren Y."/>
            <person name="Zhang Y."/>
            <person name="Wang H."/>
            <person name="Li S."/>
            <person name="Jiang F."/>
            <person name="Yin L."/>
            <person name="Zhang G."/>
            <person name="Qian W."/>
            <person name="Fan W."/>
        </authorList>
    </citation>
    <scope>NUCLEOTIDE SEQUENCE [LARGE SCALE GENOMIC DNA]</scope>
    <source>
        <strain evidence="1">SZHN2017</strain>
        <tissue evidence="1">Muscle</tissue>
    </source>
</reference>
<sequence>MVSADTVYSGDNLLELQLTQATSLVFVPVESSKPPQRLSVTYTGTTPEALLDEIPLLPMLPK</sequence>
<dbReference type="AlphaFoldDB" id="A0A2T7Q0I1"/>